<dbReference type="Proteomes" id="UP000075243">
    <property type="component" value="Unassembled WGS sequence"/>
</dbReference>
<dbReference type="PANTHER" id="PTHR22601">
    <property type="entry name" value="ISP4 LIKE PROTEIN"/>
    <property type="match status" value="1"/>
</dbReference>
<dbReference type="InterPro" id="IPR004648">
    <property type="entry name" value="Oligpept_transpt"/>
</dbReference>
<dbReference type="EMBL" id="AGCT01016885">
    <property type="protein sequence ID" value="KYP77257.1"/>
    <property type="molecule type" value="Genomic_DNA"/>
</dbReference>
<organism evidence="3 4">
    <name type="scientific">Cajanus cajan</name>
    <name type="common">Pigeon pea</name>
    <name type="synonym">Cajanus indicus</name>
    <dbReference type="NCBI Taxonomy" id="3821"/>
    <lineage>
        <taxon>Eukaryota</taxon>
        <taxon>Viridiplantae</taxon>
        <taxon>Streptophyta</taxon>
        <taxon>Embryophyta</taxon>
        <taxon>Tracheophyta</taxon>
        <taxon>Spermatophyta</taxon>
        <taxon>Magnoliopsida</taxon>
        <taxon>eudicotyledons</taxon>
        <taxon>Gunneridae</taxon>
        <taxon>Pentapetalae</taxon>
        <taxon>rosids</taxon>
        <taxon>fabids</taxon>
        <taxon>Fabales</taxon>
        <taxon>Fabaceae</taxon>
        <taxon>Papilionoideae</taxon>
        <taxon>50 kb inversion clade</taxon>
        <taxon>NPAAA clade</taxon>
        <taxon>indigoferoid/millettioid clade</taxon>
        <taxon>Phaseoleae</taxon>
        <taxon>Cajanus</taxon>
    </lineage>
</organism>
<keyword evidence="4" id="KW-1185">Reference proteome</keyword>
<feature type="transmembrane region" description="Helical" evidence="2">
    <location>
        <begin position="107"/>
        <end position="127"/>
    </location>
</feature>
<proteinExistence type="predicted"/>
<sequence length="145" mass="16421">MHLLFVRLGRFGNAGPCRQWPFARRRSRVSGKSCTPDARGSTSSDGPLENNLRPACDRPPPRTRPLWRNHPFATPPPPVEERCPVEEVALVVPETDDPSFSVMTFRAWFLGIASCVLLIFLNTFFTFRRSLSPSPPFSCKSRFFP</sequence>
<protein>
    <submittedName>
        <fullName evidence="3">Oligopeptide transporter 3</fullName>
    </submittedName>
</protein>
<evidence type="ECO:0000256" key="1">
    <source>
        <dbReference type="SAM" id="MobiDB-lite"/>
    </source>
</evidence>
<evidence type="ECO:0000256" key="2">
    <source>
        <dbReference type="SAM" id="Phobius"/>
    </source>
</evidence>
<evidence type="ECO:0000313" key="4">
    <source>
        <dbReference type="Proteomes" id="UP000075243"/>
    </source>
</evidence>
<keyword evidence="2" id="KW-0472">Membrane</keyword>
<evidence type="ECO:0000313" key="3">
    <source>
        <dbReference type="EMBL" id="KYP77257.1"/>
    </source>
</evidence>
<keyword evidence="2" id="KW-0812">Transmembrane</keyword>
<accession>A0A151UD67</accession>
<reference evidence="3" key="1">
    <citation type="journal article" date="2012" name="Nat. Biotechnol.">
        <title>Draft genome sequence of pigeonpea (Cajanus cajan), an orphan legume crop of resource-poor farmers.</title>
        <authorList>
            <person name="Varshney R.K."/>
            <person name="Chen W."/>
            <person name="Li Y."/>
            <person name="Bharti A.K."/>
            <person name="Saxena R.K."/>
            <person name="Schlueter J.A."/>
            <person name="Donoghue M.T."/>
            <person name="Azam S."/>
            <person name="Fan G."/>
            <person name="Whaley A.M."/>
            <person name="Farmer A.D."/>
            <person name="Sheridan J."/>
            <person name="Iwata A."/>
            <person name="Tuteja R."/>
            <person name="Penmetsa R.V."/>
            <person name="Wu W."/>
            <person name="Upadhyaya H.D."/>
            <person name="Yang S.P."/>
            <person name="Shah T."/>
            <person name="Saxena K.B."/>
            <person name="Michael T."/>
            <person name="McCombie W.R."/>
            <person name="Yang B."/>
            <person name="Zhang G."/>
            <person name="Yang H."/>
            <person name="Wang J."/>
            <person name="Spillane C."/>
            <person name="Cook D.R."/>
            <person name="May G.D."/>
            <person name="Xu X."/>
            <person name="Jackson S.A."/>
        </authorList>
    </citation>
    <scope>NUCLEOTIDE SEQUENCE [LARGE SCALE GENOMIC DNA]</scope>
</reference>
<gene>
    <name evidence="3" type="ORF">KK1_049314</name>
</gene>
<name>A0A151UD67_CAJCA</name>
<feature type="region of interest" description="Disordered" evidence="1">
    <location>
        <begin position="30"/>
        <end position="80"/>
    </location>
</feature>
<dbReference type="AlphaFoldDB" id="A0A151UD67"/>
<comment type="caution">
    <text evidence="3">The sequence shown here is derived from an EMBL/GenBank/DDBJ whole genome shotgun (WGS) entry which is preliminary data.</text>
</comment>
<dbReference type="Gramene" id="C.cajan_47962.t">
    <property type="protein sequence ID" value="C.cajan_47962.t.cds1"/>
    <property type="gene ID" value="C.cajan_47962"/>
</dbReference>
<keyword evidence="2" id="KW-1133">Transmembrane helix</keyword>
<dbReference type="GO" id="GO:0055085">
    <property type="term" value="P:transmembrane transport"/>
    <property type="evidence" value="ECO:0007669"/>
    <property type="project" value="InterPro"/>
</dbReference>